<sequence>MPRSRQFLVLNAAREREQGFASRVGSSGTGEVCFYGTRPSRLLPILMGGLRCGSNSPLMLNGATHGKGIYASDNPSTAIRYSGNTGNGWKHSQLQNYKVMLGCEMANHTPRERVVLEVNNPRTKNLDRLEVVSAVPGPSQDGPKKPSTTVFHSRCRKIKYELGICKNRPSASPRCCTGS</sequence>
<keyword evidence="2 5" id="KW-0808">Transferase</keyword>
<keyword evidence="3" id="KW-0548">Nucleotidyltransferase</keyword>
<keyword evidence="4 5" id="KW-0520">NAD</keyword>
<evidence type="ECO:0000259" key="6">
    <source>
        <dbReference type="PROSITE" id="PS51059"/>
    </source>
</evidence>
<dbReference type="InterPro" id="IPR051838">
    <property type="entry name" value="ARTD_PARP"/>
</dbReference>
<dbReference type="AlphaFoldDB" id="A0AAE0K372"/>
<proteinExistence type="predicted"/>
<evidence type="ECO:0000256" key="1">
    <source>
        <dbReference type="ARBA" id="ARBA00022676"/>
    </source>
</evidence>
<dbReference type="GO" id="GO:0016779">
    <property type="term" value="F:nucleotidyltransferase activity"/>
    <property type="evidence" value="ECO:0007669"/>
    <property type="project" value="UniProtKB-KW"/>
</dbReference>
<keyword evidence="8" id="KW-1185">Reference proteome</keyword>
<dbReference type="EMBL" id="JAULSN010000006">
    <property type="protein sequence ID" value="KAK3369264.1"/>
    <property type="molecule type" value="Genomic_DNA"/>
</dbReference>
<dbReference type="InterPro" id="IPR012317">
    <property type="entry name" value="Poly(ADP-ribose)pol_cat_dom"/>
</dbReference>
<dbReference type="PANTHER" id="PTHR21328">
    <property type="entry name" value="POLY ADP-RIBOSE POLYMERASE FAMILY, MEMBER PARP"/>
    <property type="match status" value="1"/>
</dbReference>
<dbReference type="Pfam" id="PF00644">
    <property type="entry name" value="PARP"/>
    <property type="match status" value="1"/>
</dbReference>
<accession>A0AAE0K372</accession>
<evidence type="ECO:0000313" key="8">
    <source>
        <dbReference type="Proteomes" id="UP001287356"/>
    </source>
</evidence>
<keyword evidence="1 5" id="KW-0328">Glycosyltransferase</keyword>
<evidence type="ECO:0000256" key="5">
    <source>
        <dbReference type="RuleBase" id="RU362114"/>
    </source>
</evidence>
<comment type="caution">
    <text evidence="7">The sequence shown here is derived from an EMBL/GenBank/DDBJ whole genome shotgun (WGS) entry which is preliminary data.</text>
</comment>
<protein>
    <recommendedName>
        <fullName evidence="5">Poly [ADP-ribose] polymerase</fullName>
        <shortName evidence="5">PARP</shortName>
        <ecNumber evidence="5">2.4.2.-</ecNumber>
    </recommendedName>
</protein>
<dbReference type="EC" id="2.4.2.-" evidence="5"/>
<dbReference type="SUPFAM" id="SSF56399">
    <property type="entry name" value="ADP-ribosylation"/>
    <property type="match status" value="1"/>
</dbReference>
<evidence type="ECO:0000313" key="7">
    <source>
        <dbReference type="EMBL" id="KAK3369264.1"/>
    </source>
</evidence>
<dbReference type="GO" id="GO:0003950">
    <property type="term" value="F:NAD+ poly-ADP-ribosyltransferase activity"/>
    <property type="evidence" value="ECO:0007669"/>
    <property type="project" value="UniProtKB-UniRule"/>
</dbReference>
<evidence type="ECO:0000256" key="3">
    <source>
        <dbReference type="ARBA" id="ARBA00022695"/>
    </source>
</evidence>
<reference evidence="7" key="1">
    <citation type="journal article" date="2023" name="Mol. Phylogenet. Evol.">
        <title>Genome-scale phylogeny and comparative genomics of the fungal order Sordariales.</title>
        <authorList>
            <person name="Hensen N."/>
            <person name="Bonometti L."/>
            <person name="Westerberg I."/>
            <person name="Brannstrom I.O."/>
            <person name="Guillou S."/>
            <person name="Cros-Aarteil S."/>
            <person name="Calhoun S."/>
            <person name="Haridas S."/>
            <person name="Kuo A."/>
            <person name="Mondo S."/>
            <person name="Pangilinan J."/>
            <person name="Riley R."/>
            <person name="LaButti K."/>
            <person name="Andreopoulos B."/>
            <person name="Lipzen A."/>
            <person name="Chen C."/>
            <person name="Yan M."/>
            <person name="Daum C."/>
            <person name="Ng V."/>
            <person name="Clum A."/>
            <person name="Steindorff A."/>
            <person name="Ohm R.A."/>
            <person name="Martin F."/>
            <person name="Silar P."/>
            <person name="Natvig D.O."/>
            <person name="Lalanne C."/>
            <person name="Gautier V."/>
            <person name="Ament-Velasquez S.L."/>
            <person name="Kruys A."/>
            <person name="Hutchinson M.I."/>
            <person name="Powell A.J."/>
            <person name="Barry K."/>
            <person name="Miller A.N."/>
            <person name="Grigoriev I.V."/>
            <person name="Debuchy R."/>
            <person name="Gladieux P."/>
            <person name="Hiltunen Thoren M."/>
            <person name="Johannesson H."/>
        </authorList>
    </citation>
    <scope>NUCLEOTIDE SEQUENCE</scope>
    <source>
        <strain evidence="7">CBS 958.72</strain>
    </source>
</reference>
<evidence type="ECO:0000256" key="4">
    <source>
        <dbReference type="ARBA" id="ARBA00023027"/>
    </source>
</evidence>
<evidence type="ECO:0000256" key="2">
    <source>
        <dbReference type="ARBA" id="ARBA00022679"/>
    </source>
</evidence>
<feature type="domain" description="PARP catalytic" evidence="6">
    <location>
        <begin position="1"/>
        <end position="179"/>
    </location>
</feature>
<dbReference type="PROSITE" id="PS51059">
    <property type="entry name" value="PARP_CATALYTIC"/>
    <property type="match status" value="1"/>
</dbReference>
<dbReference type="Proteomes" id="UP001287356">
    <property type="component" value="Unassembled WGS sequence"/>
</dbReference>
<gene>
    <name evidence="7" type="ORF">B0T24DRAFT_596027</name>
</gene>
<organism evidence="7 8">
    <name type="scientific">Lasiosphaeria ovina</name>
    <dbReference type="NCBI Taxonomy" id="92902"/>
    <lineage>
        <taxon>Eukaryota</taxon>
        <taxon>Fungi</taxon>
        <taxon>Dikarya</taxon>
        <taxon>Ascomycota</taxon>
        <taxon>Pezizomycotina</taxon>
        <taxon>Sordariomycetes</taxon>
        <taxon>Sordariomycetidae</taxon>
        <taxon>Sordariales</taxon>
        <taxon>Lasiosphaeriaceae</taxon>
        <taxon>Lasiosphaeria</taxon>
    </lineage>
</organism>
<reference evidence="7" key="2">
    <citation type="submission" date="2023-06" db="EMBL/GenBank/DDBJ databases">
        <authorList>
            <consortium name="Lawrence Berkeley National Laboratory"/>
            <person name="Haridas S."/>
            <person name="Hensen N."/>
            <person name="Bonometti L."/>
            <person name="Westerberg I."/>
            <person name="Brannstrom I.O."/>
            <person name="Guillou S."/>
            <person name="Cros-Aarteil S."/>
            <person name="Calhoun S."/>
            <person name="Kuo A."/>
            <person name="Mondo S."/>
            <person name="Pangilinan J."/>
            <person name="Riley R."/>
            <person name="Labutti K."/>
            <person name="Andreopoulos B."/>
            <person name="Lipzen A."/>
            <person name="Chen C."/>
            <person name="Yanf M."/>
            <person name="Daum C."/>
            <person name="Ng V."/>
            <person name="Clum A."/>
            <person name="Steindorff A."/>
            <person name="Ohm R."/>
            <person name="Martin F."/>
            <person name="Silar P."/>
            <person name="Natvig D."/>
            <person name="Lalanne C."/>
            <person name="Gautier V."/>
            <person name="Ament-Velasquez S.L."/>
            <person name="Kruys A."/>
            <person name="Hutchinson M.I."/>
            <person name="Powell A.J."/>
            <person name="Barry K."/>
            <person name="Miller A.N."/>
            <person name="Grigoriev I.V."/>
            <person name="Debuchy R."/>
            <person name="Gladieux P."/>
            <person name="Thoren M.H."/>
            <person name="Johannesson H."/>
        </authorList>
    </citation>
    <scope>NUCLEOTIDE SEQUENCE</scope>
    <source>
        <strain evidence="7">CBS 958.72</strain>
    </source>
</reference>
<name>A0AAE0K372_9PEZI</name>
<dbReference type="Gene3D" id="3.90.228.10">
    <property type="match status" value="1"/>
</dbReference>